<dbReference type="PROSITE" id="PS50109">
    <property type="entry name" value="HIS_KIN"/>
    <property type="match status" value="1"/>
</dbReference>
<dbReference type="Gene3D" id="3.30.450.40">
    <property type="match status" value="1"/>
</dbReference>
<dbReference type="Pfam" id="PF00512">
    <property type="entry name" value="HisKA"/>
    <property type="match status" value="1"/>
</dbReference>
<dbReference type="Pfam" id="PF02518">
    <property type="entry name" value="HATPase_c"/>
    <property type="match status" value="1"/>
</dbReference>
<evidence type="ECO:0000256" key="5">
    <source>
        <dbReference type="ARBA" id="ARBA00023012"/>
    </source>
</evidence>
<evidence type="ECO:0000256" key="1">
    <source>
        <dbReference type="ARBA" id="ARBA00000085"/>
    </source>
</evidence>
<dbReference type="InterPro" id="IPR004358">
    <property type="entry name" value="Sig_transdc_His_kin-like_C"/>
</dbReference>
<comment type="catalytic activity">
    <reaction evidence="1">
        <text>ATP + protein L-histidine = ADP + protein N-phospho-L-histidine.</text>
        <dbReference type="EC" id="2.7.13.3"/>
    </reaction>
</comment>
<gene>
    <name evidence="7" type="ORF">KDH_77680</name>
</gene>
<dbReference type="PANTHER" id="PTHR43547:SF2">
    <property type="entry name" value="HYBRID SIGNAL TRANSDUCTION HISTIDINE KINASE C"/>
    <property type="match status" value="1"/>
</dbReference>
<dbReference type="RefSeq" id="WP_338258188.1">
    <property type="nucleotide sequence ID" value="NZ_BSRI01000002.1"/>
</dbReference>
<dbReference type="EC" id="2.7.13.3" evidence="2"/>
<comment type="caution">
    <text evidence="7">The sequence shown here is derived from an EMBL/GenBank/DDBJ whole genome shotgun (WGS) entry which is preliminary data.</text>
</comment>
<dbReference type="PANTHER" id="PTHR43547">
    <property type="entry name" value="TWO-COMPONENT HISTIDINE KINASE"/>
    <property type="match status" value="1"/>
</dbReference>
<evidence type="ECO:0000256" key="3">
    <source>
        <dbReference type="ARBA" id="ARBA00022553"/>
    </source>
</evidence>
<evidence type="ECO:0000259" key="6">
    <source>
        <dbReference type="PROSITE" id="PS50109"/>
    </source>
</evidence>
<dbReference type="CDD" id="cd00082">
    <property type="entry name" value="HisKA"/>
    <property type="match status" value="1"/>
</dbReference>
<dbReference type="InterPro" id="IPR005467">
    <property type="entry name" value="His_kinase_dom"/>
</dbReference>
<keyword evidence="4" id="KW-0418">Kinase</keyword>
<evidence type="ECO:0000313" key="7">
    <source>
        <dbReference type="EMBL" id="GLV60950.1"/>
    </source>
</evidence>
<dbReference type="PRINTS" id="PR00344">
    <property type="entry name" value="BCTRLSENSOR"/>
</dbReference>
<dbReference type="Gene3D" id="3.30.565.10">
    <property type="entry name" value="Histidine kinase-like ATPase, C-terminal domain"/>
    <property type="match status" value="1"/>
</dbReference>
<protein>
    <recommendedName>
        <fullName evidence="2">histidine kinase</fullName>
        <ecNumber evidence="2">2.7.13.3</ecNumber>
    </recommendedName>
</protein>
<dbReference type="SUPFAM" id="SSF47384">
    <property type="entry name" value="Homodimeric domain of signal transducing histidine kinase"/>
    <property type="match status" value="1"/>
</dbReference>
<dbReference type="SMART" id="SM00388">
    <property type="entry name" value="HisKA"/>
    <property type="match status" value="1"/>
</dbReference>
<evidence type="ECO:0000256" key="4">
    <source>
        <dbReference type="ARBA" id="ARBA00022777"/>
    </source>
</evidence>
<proteinExistence type="predicted"/>
<dbReference type="InterPro" id="IPR036097">
    <property type="entry name" value="HisK_dim/P_sf"/>
</dbReference>
<dbReference type="SUPFAM" id="SSF55874">
    <property type="entry name" value="ATPase domain of HSP90 chaperone/DNA topoisomerase II/histidine kinase"/>
    <property type="match status" value="1"/>
</dbReference>
<keyword evidence="4" id="KW-0808">Transferase</keyword>
<dbReference type="Gene3D" id="1.10.287.130">
    <property type="match status" value="1"/>
</dbReference>
<evidence type="ECO:0000313" key="8">
    <source>
        <dbReference type="Proteomes" id="UP001344906"/>
    </source>
</evidence>
<keyword evidence="8" id="KW-1185">Reference proteome</keyword>
<dbReference type="InterPro" id="IPR003661">
    <property type="entry name" value="HisK_dim/P_dom"/>
</dbReference>
<dbReference type="EMBL" id="BSRI01000002">
    <property type="protein sequence ID" value="GLV60950.1"/>
    <property type="molecule type" value="Genomic_DNA"/>
</dbReference>
<evidence type="ECO:0000256" key="2">
    <source>
        <dbReference type="ARBA" id="ARBA00012438"/>
    </source>
</evidence>
<dbReference type="InterPro" id="IPR029016">
    <property type="entry name" value="GAF-like_dom_sf"/>
</dbReference>
<dbReference type="Proteomes" id="UP001344906">
    <property type="component" value="Unassembled WGS sequence"/>
</dbReference>
<keyword evidence="5" id="KW-0902">Two-component regulatory system</keyword>
<dbReference type="Pfam" id="PF01590">
    <property type="entry name" value="GAF"/>
    <property type="match status" value="1"/>
</dbReference>
<dbReference type="SMART" id="SM00387">
    <property type="entry name" value="HATPase_c"/>
    <property type="match status" value="1"/>
</dbReference>
<organism evidence="7 8">
    <name type="scientific">Dictyobacter halimunensis</name>
    <dbReference type="NCBI Taxonomy" id="3026934"/>
    <lineage>
        <taxon>Bacteria</taxon>
        <taxon>Bacillati</taxon>
        <taxon>Chloroflexota</taxon>
        <taxon>Ktedonobacteria</taxon>
        <taxon>Ktedonobacterales</taxon>
        <taxon>Dictyobacteraceae</taxon>
        <taxon>Dictyobacter</taxon>
    </lineage>
</organism>
<keyword evidence="3" id="KW-0597">Phosphoprotein</keyword>
<name>A0ABQ6G352_9CHLR</name>
<feature type="domain" description="Histidine kinase" evidence="6">
    <location>
        <begin position="203"/>
        <end position="416"/>
    </location>
</feature>
<dbReference type="InterPro" id="IPR036890">
    <property type="entry name" value="HATPase_C_sf"/>
</dbReference>
<reference evidence="7 8" key="1">
    <citation type="submission" date="2023-02" db="EMBL/GenBank/DDBJ databases">
        <title>Dictyobacter halimunensis sp. nov., a new member of the class Ktedonobacteria from forest soil in a geothermal area.</title>
        <authorList>
            <person name="Rachmania M.K."/>
            <person name="Ningsih F."/>
            <person name="Sakai Y."/>
            <person name="Yabe S."/>
            <person name="Yokota A."/>
            <person name="Sjamsuridzal W."/>
        </authorList>
    </citation>
    <scope>NUCLEOTIDE SEQUENCE [LARGE SCALE GENOMIC DNA]</scope>
    <source>
        <strain evidence="7 8">S3.2.2.5</strain>
    </source>
</reference>
<sequence>MNTSESQDHNSQPDLLLTTLERLLAIDAIQIEPALHQGAQLIGEALSVDKVDVFFYDSTTHSLVALGSNESPISRLQRSLGLDRLPIVNQGRAVEAFVTGKTIATGNLDQDEKELLGMRLPEPNGMGLLSQIATRIEIQGEPRGVLVADSIQREYFNEQDVRFMEAAARWIGMVMHRAEMAEQQTRDALQQGRRLAAEELLTIMAHDLRNYLTPLKARLDLLYRRARREGRAEDITDTQLASATLSRLNRLIGNLLDVARLDQGLFALQLQPLNFMDLLNDTTPSFSSTGKPIQVEGLEEVVLTGDPDRLRQTLENLLANAATHAPDHTPILVRVGMEQRGSGPWMICSIHNQGTPIPTDMIAHLFQPFVTGNRSRGLGIGLYLARSIVEAHKGELTVSSEGSIGTEFTLALPINNE</sequence>
<dbReference type="InterPro" id="IPR003018">
    <property type="entry name" value="GAF"/>
</dbReference>
<dbReference type="SUPFAM" id="SSF55781">
    <property type="entry name" value="GAF domain-like"/>
    <property type="match status" value="1"/>
</dbReference>
<dbReference type="SMART" id="SM00065">
    <property type="entry name" value="GAF"/>
    <property type="match status" value="1"/>
</dbReference>
<dbReference type="InterPro" id="IPR003594">
    <property type="entry name" value="HATPase_dom"/>
</dbReference>
<accession>A0ABQ6G352</accession>